<dbReference type="Gene3D" id="1.10.260.40">
    <property type="entry name" value="lambda repressor-like DNA-binding domains"/>
    <property type="match status" value="1"/>
</dbReference>
<organism evidence="1 2">
    <name type="scientific">Novosphingobium sediminicola</name>
    <dbReference type="NCBI Taxonomy" id="563162"/>
    <lineage>
        <taxon>Bacteria</taxon>
        <taxon>Pseudomonadati</taxon>
        <taxon>Pseudomonadota</taxon>
        <taxon>Alphaproteobacteria</taxon>
        <taxon>Sphingomonadales</taxon>
        <taxon>Sphingomonadaceae</taxon>
        <taxon>Novosphingobium</taxon>
    </lineage>
</organism>
<gene>
    <name evidence="1" type="ORF">GGR38_004055</name>
</gene>
<accession>A0A7W6CQ23</accession>
<keyword evidence="2" id="KW-1185">Reference proteome</keyword>
<sequence length="135" mass="15780">MVLRMSYRSDGDIFSEIKSLSGRLIERRRRRDSVTQRHLAQAVERSERWLREIEGGSPHSMIEDHVRCAHSLGMTTPHLFIPILASEHKMMIPRELLMQDDLWDLEHELLEVVERFNAAVMARQTRRSGHPDGLL</sequence>
<dbReference type="InterPro" id="IPR010982">
    <property type="entry name" value="Lambda_DNA-bd_dom_sf"/>
</dbReference>
<reference evidence="1 2" key="1">
    <citation type="submission" date="2020-08" db="EMBL/GenBank/DDBJ databases">
        <title>Genomic Encyclopedia of Type Strains, Phase IV (KMG-IV): sequencing the most valuable type-strain genomes for metagenomic binning, comparative biology and taxonomic classification.</title>
        <authorList>
            <person name="Goeker M."/>
        </authorList>
    </citation>
    <scope>NUCLEOTIDE SEQUENCE [LARGE SCALE GENOMIC DNA]</scope>
    <source>
        <strain evidence="1 2">DSM 27057</strain>
    </source>
</reference>
<proteinExistence type="predicted"/>
<dbReference type="RefSeq" id="WP_183628088.1">
    <property type="nucleotide sequence ID" value="NZ_JACIDX010000019.1"/>
</dbReference>
<dbReference type="AlphaFoldDB" id="A0A7W6CQ23"/>
<keyword evidence="1" id="KW-0238">DNA-binding</keyword>
<evidence type="ECO:0000313" key="1">
    <source>
        <dbReference type="EMBL" id="MBB3957081.1"/>
    </source>
</evidence>
<evidence type="ECO:0000313" key="2">
    <source>
        <dbReference type="Proteomes" id="UP000548867"/>
    </source>
</evidence>
<dbReference type="Proteomes" id="UP000548867">
    <property type="component" value="Unassembled WGS sequence"/>
</dbReference>
<dbReference type="GO" id="GO:0003677">
    <property type="term" value="F:DNA binding"/>
    <property type="evidence" value="ECO:0007669"/>
    <property type="project" value="UniProtKB-KW"/>
</dbReference>
<dbReference type="EMBL" id="JACIDX010000019">
    <property type="protein sequence ID" value="MBB3957081.1"/>
    <property type="molecule type" value="Genomic_DNA"/>
</dbReference>
<protein>
    <submittedName>
        <fullName evidence="1">DNA-binding XRE family transcriptional regulator</fullName>
    </submittedName>
</protein>
<comment type="caution">
    <text evidence="1">The sequence shown here is derived from an EMBL/GenBank/DDBJ whole genome shotgun (WGS) entry which is preliminary data.</text>
</comment>
<name>A0A7W6CQ23_9SPHN</name>
<dbReference type="SUPFAM" id="SSF47413">
    <property type="entry name" value="lambda repressor-like DNA-binding domains"/>
    <property type="match status" value="1"/>
</dbReference>